<reference evidence="3 4" key="1">
    <citation type="journal article" date="2023" name="Elife">
        <title>Identification of key yeast species and microbe-microbe interactions impacting larval growth of Drosophila in the wild.</title>
        <authorList>
            <person name="Mure A."/>
            <person name="Sugiura Y."/>
            <person name="Maeda R."/>
            <person name="Honda K."/>
            <person name="Sakurai N."/>
            <person name="Takahashi Y."/>
            <person name="Watada M."/>
            <person name="Katoh T."/>
            <person name="Gotoh A."/>
            <person name="Gotoh Y."/>
            <person name="Taniguchi I."/>
            <person name="Nakamura K."/>
            <person name="Hayashi T."/>
            <person name="Katayama T."/>
            <person name="Uemura T."/>
            <person name="Hattori Y."/>
        </authorList>
    </citation>
    <scope>NUCLEOTIDE SEQUENCE [LARGE SCALE GENOMIC DNA]</scope>
    <source>
        <strain evidence="3 4">SB-73</strain>
    </source>
</reference>
<dbReference type="Proteomes" id="UP001362899">
    <property type="component" value="Unassembled WGS sequence"/>
</dbReference>
<evidence type="ECO:0000256" key="1">
    <source>
        <dbReference type="ARBA" id="ARBA00011047"/>
    </source>
</evidence>
<feature type="region of interest" description="Disordered" evidence="2">
    <location>
        <begin position="68"/>
        <end position="111"/>
    </location>
</feature>
<dbReference type="PANTHER" id="PTHR15323">
    <property type="entry name" value="D123 PROTEIN"/>
    <property type="match status" value="1"/>
</dbReference>
<organism evidence="3 4">
    <name type="scientific">Starmerella bacillaris</name>
    <name type="common">Yeast</name>
    <name type="synonym">Candida zemplinina</name>
    <dbReference type="NCBI Taxonomy" id="1247836"/>
    <lineage>
        <taxon>Eukaryota</taxon>
        <taxon>Fungi</taxon>
        <taxon>Dikarya</taxon>
        <taxon>Ascomycota</taxon>
        <taxon>Saccharomycotina</taxon>
        <taxon>Dipodascomycetes</taxon>
        <taxon>Dipodascales</taxon>
        <taxon>Trichomonascaceae</taxon>
        <taxon>Starmerella</taxon>
    </lineage>
</organism>
<proteinExistence type="inferred from homology"/>
<dbReference type="PANTHER" id="PTHR15323:SF6">
    <property type="entry name" value="CELL DIVISION CYCLE PROTEIN 123 HOMOLOG"/>
    <property type="match status" value="1"/>
</dbReference>
<evidence type="ECO:0000313" key="3">
    <source>
        <dbReference type="EMBL" id="GMM52387.1"/>
    </source>
</evidence>
<keyword evidence="4" id="KW-1185">Reference proteome</keyword>
<dbReference type="InterPro" id="IPR009772">
    <property type="entry name" value="CDC123"/>
</dbReference>
<dbReference type="Pfam" id="PF07065">
    <property type="entry name" value="D123"/>
    <property type="match status" value="1"/>
</dbReference>
<gene>
    <name evidence="3" type="ORF">DASB73_033500</name>
</gene>
<accession>A0AAV5RN66</accession>
<protein>
    <submittedName>
        <fullName evidence="3">Cell proliferation protein</fullName>
    </submittedName>
</protein>
<comment type="caution">
    <text evidence="3">The sequence shown here is derived from an EMBL/GenBank/DDBJ whole genome shotgun (WGS) entry which is preliminary data.</text>
</comment>
<feature type="compositionally biased region" description="Low complexity" evidence="2">
    <location>
        <begin position="80"/>
        <end position="97"/>
    </location>
</feature>
<comment type="similarity">
    <text evidence="1">Belongs to the CDC123 family.</text>
</comment>
<evidence type="ECO:0000313" key="4">
    <source>
        <dbReference type="Proteomes" id="UP001362899"/>
    </source>
</evidence>
<name>A0AAV5RN66_STABA</name>
<sequence length="349" mass="39832">MSQFANFEFQNWYPLFKHVSPKARVLVAPEQFREYLLSDGLLLHTEESDSETEWNTPETEIQHINKKRATDSAITNSSASDNDNIKNVKNIKNNINDNDSESDSDSVEASSFLKKPPAEFHTLIEQAIAELDGAVMPKLNWSAPRDAAWMLPGNSLKCINANDIYSALKSSDYIVHDLQLQPENVVLVLRQWFDLHPATEFRCFVNNGELIAISQRDMNYYDFLESRSSQIIDACKVLASTIVSKFPENMFVFDIHLTKKDKAFLIDINPWNEKTDSILFTWDELNLENTSTTESAVPELRLVSKEDRTRTFSSKPHSTSQVPADFVDMEKGDLQDLIEQMKAQRAKEA</sequence>
<dbReference type="EMBL" id="BTGC01000008">
    <property type="protein sequence ID" value="GMM52387.1"/>
    <property type="molecule type" value="Genomic_DNA"/>
</dbReference>
<dbReference type="GO" id="GO:0005737">
    <property type="term" value="C:cytoplasm"/>
    <property type="evidence" value="ECO:0007669"/>
    <property type="project" value="TreeGrafter"/>
</dbReference>
<dbReference type="AlphaFoldDB" id="A0AAV5RN66"/>
<evidence type="ECO:0000256" key="2">
    <source>
        <dbReference type="SAM" id="MobiDB-lite"/>
    </source>
</evidence>